<feature type="domain" description="TIL" evidence="3">
    <location>
        <begin position="101"/>
        <end position="161"/>
    </location>
</feature>
<keyword evidence="2" id="KW-1015">Disulfide bond</keyword>
<organism evidence="4 5">
    <name type="scientific">Spodoptera exigua</name>
    <name type="common">Beet armyworm</name>
    <name type="synonym">Noctua fulgens</name>
    <dbReference type="NCBI Taxonomy" id="7107"/>
    <lineage>
        <taxon>Eukaryota</taxon>
        <taxon>Metazoa</taxon>
        <taxon>Ecdysozoa</taxon>
        <taxon>Arthropoda</taxon>
        <taxon>Hexapoda</taxon>
        <taxon>Insecta</taxon>
        <taxon>Pterygota</taxon>
        <taxon>Neoptera</taxon>
        <taxon>Endopterygota</taxon>
        <taxon>Lepidoptera</taxon>
        <taxon>Glossata</taxon>
        <taxon>Ditrysia</taxon>
        <taxon>Noctuoidea</taxon>
        <taxon>Noctuidae</taxon>
        <taxon>Amphipyrinae</taxon>
        <taxon>Spodoptera</taxon>
    </lineage>
</organism>
<evidence type="ECO:0000256" key="1">
    <source>
        <dbReference type="ARBA" id="ARBA00022690"/>
    </source>
</evidence>
<dbReference type="CDD" id="cd19941">
    <property type="entry name" value="TIL"/>
    <property type="match status" value="3"/>
</dbReference>
<dbReference type="InterPro" id="IPR036084">
    <property type="entry name" value="Ser_inhib-like_sf"/>
</dbReference>
<reference evidence="4" key="1">
    <citation type="submission" date="2020-08" db="EMBL/GenBank/DDBJ databases">
        <title>Spodoptera exigua strain:BAW_Kor-Di-RS1 Genome sequencing and assembly.</title>
        <authorList>
            <person name="Kim J."/>
            <person name="Nam H.Y."/>
            <person name="Kwon M."/>
            <person name="Choi J.H."/>
            <person name="Cho S.R."/>
            <person name="Kim G.-H."/>
        </authorList>
    </citation>
    <scope>NUCLEOTIDE SEQUENCE</scope>
    <source>
        <strain evidence="4">BAW_Kor-Di-RS1</strain>
        <tissue evidence="4">Whole-body</tissue>
    </source>
</reference>
<evidence type="ECO:0000259" key="3">
    <source>
        <dbReference type="Pfam" id="PF01826"/>
    </source>
</evidence>
<evidence type="ECO:0000313" key="5">
    <source>
        <dbReference type="Proteomes" id="UP000648187"/>
    </source>
</evidence>
<dbReference type="AlphaFoldDB" id="A0A835G767"/>
<keyword evidence="1" id="KW-0646">Protease inhibitor</keyword>
<comment type="caution">
    <text evidence="4">The sequence shown here is derived from an EMBL/GenBank/DDBJ whole genome shotgun (WGS) entry which is preliminary data.</text>
</comment>
<keyword evidence="5" id="KW-1185">Reference proteome</keyword>
<dbReference type="Gene3D" id="2.10.25.10">
    <property type="entry name" value="Laminin"/>
    <property type="match status" value="2"/>
</dbReference>
<dbReference type="InterPro" id="IPR051368">
    <property type="entry name" value="SerProtInhib-TIL_Domain"/>
</dbReference>
<proteinExistence type="predicted"/>
<gene>
    <name evidence="4" type="ORF">HW555_012384</name>
</gene>
<evidence type="ECO:0000313" key="4">
    <source>
        <dbReference type="EMBL" id="KAF9407681.1"/>
    </source>
</evidence>
<dbReference type="EMBL" id="JACKWZ010000446">
    <property type="protein sequence ID" value="KAF9407681.1"/>
    <property type="molecule type" value="Genomic_DNA"/>
</dbReference>
<dbReference type="InterPro" id="IPR002919">
    <property type="entry name" value="TIL_dom"/>
</dbReference>
<evidence type="ECO:0000256" key="2">
    <source>
        <dbReference type="ARBA" id="ARBA00023157"/>
    </source>
</evidence>
<dbReference type="Proteomes" id="UP000648187">
    <property type="component" value="Unassembled WGS sequence"/>
</dbReference>
<dbReference type="GO" id="GO:0030414">
    <property type="term" value="F:peptidase inhibitor activity"/>
    <property type="evidence" value="ECO:0007669"/>
    <property type="project" value="UniProtKB-KW"/>
</dbReference>
<protein>
    <recommendedName>
        <fullName evidence="3">TIL domain-containing protein</fullName>
    </recommendedName>
</protein>
<dbReference type="PANTHER" id="PTHR23259">
    <property type="entry name" value="RIDDLE"/>
    <property type="match status" value="1"/>
</dbReference>
<dbReference type="Pfam" id="PF01826">
    <property type="entry name" value="TIL"/>
    <property type="match status" value="2"/>
</dbReference>
<dbReference type="PANTHER" id="PTHR23259:SF70">
    <property type="entry name" value="ACCESSORY GLAND PROTEIN ACP62F-RELATED"/>
    <property type="match status" value="1"/>
</dbReference>
<dbReference type="SUPFAM" id="SSF57567">
    <property type="entry name" value="Serine protease inhibitors"/>
    <property type="match status" value="2"/>
</dbReference>
<feature type="domain" description="TIL" evidence="3">
    <location>
        <begin position="304"/>
        <end position="364"/>
    </location>
</feature>
<sequence length="444" mass="49265">PACGEYEVYTECMNPCVNDSCAAMGSLKPNCTRPETCEPGCLRGTPLVPVIYKPTQAPHVTTRGAGNMWRCAVLLSVCYVGLAARQGLLGAFNPFEFHMDCGPNEEFNQCTHSCPPEQTCDTRKIHTLCLAVVTPCIPKCVCKQGYYRKTEGGECIPEEECGKSSVYKNIVQLVAKVKSTRSASTLAWMTLALQWGVLNRTVPALSLVFRAVFARRIILRKMNTTHVGLNVIVKNYEILPIVDRLRGIPLEQVIYKQTQAPHVTTRGAGDMWRCAVLLSVCCVGLAAGEELLDDFDPFAVHMDCGPNEEFHQCKHSCPPEQTCETRKIHILCAAVWTPCIRKCVCKQGYYRKTEGGECIPEEECGPACGEGEEYTECVNPCVDDTCAAMGSLKPNCTSPEPCVPGCICKKYHFKQNKYYPCWPKCYCEELRDSPDCRPVYDDAL</sequence>
<accession>A0A835G767</accession>
<feature type="non-terminal residue" evidence="4">
    <location>
        <position position="444"/>
    </location>
</feature>
<name>A0A835G767_SPOEX</name>